<evidence type="ECO:0000313" key="2">
    <source>
        <dbReference type="Proteomes" id="UP000236311"/>
    </source>
</evidence>
<dbReference type="AlphaFoldDB" id="A0A2K4ZLX3"/>
<sequence>MNMILTSECEQCTYGIIDESNKARIKVKCNLKNKEYHYGQCIPCENKRKRKEEEKFEESSAV</sequence>
<dbReference type="Proteomes" id="UP000236311">
    <property type="component" value="Unassembled WGS sequence"/>
</dbReference>
<accession>A0A2K4ZLX3</accession>
<name>A0A2K4ZLX3_9FIRM</name>
<protein>
    <submittedName>
        <fullName evidence="1">Uncharacterized protein</fullName>
    </submittedName>
</protein>
<evidence type="ECO:0000313" key="1">
    <source>
        <dbReference type="EMBL" id="SOY31478.1"/>
    </source>
</evidence>
<dbReference type="EMBL" id="OFSM01000026">
    <property type="protein sequence ID" value="SOY31478.1"/>
    <property type="molecule type" value="Genomic_DNA"/>
</dbReference>
<organism evidence="1 2">
    <name type="scientific">Acetatifactor muris</name>
    <dbReference type="NCBI Taxonomy" id="879566"/>
    <lineage>
        <taxon>Bacteria</taxon>
        <taxon>Bacillati</taxon>
        <taxon>Bacillota</taxon>
        <taxon>Clostridia</taxon>
        <taxon>Lachnospirales</taxon>
        <taxon>Lachnospiraceae</taxon>
        <taxon>Acetatifactor</taxon>
    </lineage>
</organism>
<proteinExistence type="predicted"/>
<dbReference type="RefSeq" id="WP_103241466.1">
    <property type="nucleotide sequence ID" value="NZ_JANJZD010000026.1"/>
</dbReference>
<reference evidence="1 2" key="1">
    <citation type="submission" date="2018-01" db="EMBL/GenBank/DDBJ databases">
        <authorList>
            <person name="Gaut B.S."/>
            <person name="Morton B.R."/>
            <person name="Clegg M.T."/>
            <person name="Duvall M.R."/>
        </authorList>
    </citation>
    <scope>NUCLEOTIDE SEQUENCE [LARGE SCALE GENOMIC DNA]</scope>
    <source>
        <strain evidence="1">GP69</strain>
    </source>
</reference>
<keyword evidence="2" id="KW-1185">Reference proteome</keyword>
<gene>
    <name evidence="1" type="ORF">AMURIS_04221</name>
</gene>